<comment type="subcellular location">
    <subcellularLocation>
        <location evidence="1">Cell membrane</location>
        <topology evidence="1">Multi-pass membrane protein</topology>
    </subcellularLocation>
</comment>
<comment type="similarity">
    <text evidence="2">Belongs to the binding-protein-dependent transport system permease family. FecCD subfamily.</text>
</comment>
<dbReference type="EMBL" id="LJUO01000199">
    <property type="protein sequence ID" value="KPK67817.1"/>
    <property type="molecule type" value="Genomic_DNA"/>
</dbReference>
<dbReference type="InterPro" id="IPR037294">
    <property type="entry name" value="ABC_BtuC-like"/>
</dbReference>
<organism evidence="9 10">
    <name type="scientific">candidate division WOR_3 bacterium SM23_60</name>
    <dbReference type="NCBI Taxonomy" id="1703780"/>
    <lineage>
        <taxon>Bacteria</taxon>
        <taxon>Bacteria division WOR-3</taxon>
    </lineage>
</organism>
<evidence type="ECO:0008006" key="11">
    <source>
        <dbReference type="Google" id="ProtNLM"/>
    </source>
</evidence>
<accession>A0A0S8G4R9</accession>
<dbReference type="Pfam" id="PF01032">
    <property type="entry name" value="FecCD"/>
    <property type="match status" value="1"/>
</dbReference>
<dbReference type="AlphaFoldDB" id="A0A0S8G4R9"/>
<evidence type="ECO:0000256" key="7">
    <source>
        <dbReference type="ARBA" id="ARBA00023136"/>
    </source>
</evidence>
<keyword evidence="3" id="KW-0813">Transport</keyword>
<keyword evidence="7 8" id="KW-0472">Membrane</keyword>
<evidence type="ECO:0000256" key="2">
    <source>
        <dbReference type="ARBA" id="ARBA00007935"/>
    </source>
</evidence>
<dbReference type="GO" id="GO:0022857">
    <property type="term" value="F:transmembrane transporter activity"/>
    <property type="evidence" value="ECO:0007669"/>
    <property type="project" value="InterPro"/>
</dbReference>
<reference evidence="9 10" key="1">
    <citation type="journal article" date="2015" name="Microbiome">
        <title>Genomic resolution of linkages in carbon, nitrogen, and sulfur cycling among widespread estuary sediment bacteria.</title>
        <authorList>
            <person name="Baker B.J."/>
            <person name="Lazar C.S."/>
            <person name="Teske A.P."/>
            <person name="Dick G.J."/>
        </authorList>
    </citation>
    <scope>NUCLEOTIDE SEQUENCE [LARGE SCALE GENOMIC DNA]</scope>
    <source>
        <strain evidence="9">SM23_60</strain>
    </source>
</reference>
<comment type="caution">
    <text evidence="9">The sequence shown here is derived from an EMBL/GenBank/DDBJ whole genome shotgun (WGS) entry which is preliminary data.</text>
</comment>
<evidence type="ECO:0000256" key="3">
    <source>
        <dbReference type="ARBA" id="ARBA00022448"/>
    </source>
</evidence>
<protein>
    <recommendedName>
        <fullName evidence="11">Iron ABC transporter permease</fullName>
    </recommendedName>
</protein>
<evidence type="ECO:0000256" key="4">
    <source>
        <dbReference type="ARBA" id="ARBA00022475"/>
    </source>
</evidence>
<name>A0A0S8G4R9_UNCW3</name>
<feature type="transmembrane region" description="Helical" evidence="8">
    <location>
        <begin position="41"/>
        <end position="59"/>
    </location>
</feature>
<dbReference type="Proteomes" id="UP000051096">
    <property type="component" value="Unassembled WGS sequence"/>
</dbReference>
<evidence type="ECO:0000256" key="8">
    <source>
        <dbReference type="SAM" id="Phobius"/>
    </source>
</evidence>
<feature type="transmembrane region" description="Helical" evidence="8">
    <location>
        <begin position="12"/>
        <end position="29"/>
    </location>
</feature>
<evidence type="ECO:0000256" key="5">
    <source>
        <dbReference type="ARBA" id="ARBA00022692"/>
    </source>
</evidence>
<keyword evidence="4" id="KW-1003">Cell membrane</keyword>
<sequence>HIARLLFGPRHVYNLPASFILGATFLLLADTLSRTITVYELPVGVVTSLVGVPFFIYIYRK</sequence>
<evidence type="ECO:0000313" key="10">
    <source>
        <dbReference type="Proteomes" id="UP000051096"/>
    </source>
</evidence>
<proteinExistence type="inferred from homology"/>
<keyword evidence="6 8" id="KW-1133">Transmembrane helix</keyword>
<gene>
    <name evidence="9" type="ORF">AMJ87_12825</name>
</gene>
<evidence type="ECO:0000313" key="9">
    <source>
        <dbReference type="EMBL" id="KPK67817.1"/>
    </source>
</evidence>
<dbReference type="Gene3D" id="1.10.3470.10">
    <property type="entry name" value="ABC transporter involved in vitamin B12 uptake, BtuC"/>
    <property type="match status" value="1"/>
</dbReference>
<dbReference type="InterPro" id="IPR000522">
    <property type="entry name" value="ABC_transptr_permease_BtuC"/>
</dbReference>
<dbReference type="PANTHER" id="PTHR30472">
    <property type="entry name" value="FERRIC ENTEROBACTIN TRANSPORT SYSTEM PERMEASE PROTEIN"/>
    <property type="match status" value="1"/>
</dbReference>
<keyword evidence="5 8" id="KW-0812">Transmembrane</keyword>
<dbReference type="PANTHER" id="PTHR30472:SF25">
    <property type="entry name" value="ABC TRANSPORTER PERMEASE PROTEIN MJ0876-RELATED"/>
    <property type="match status" value="1"/>
</dbReference>
<evidence type="ECO:0000256" key="6">
    <source>
        <dbReference type="ARBA" id="ARBA00022989"/>
    </source>
</evidence>
<evidence type="ECO:0000256" key="1">
    <source>
        <dbReference type="ARBA" id="ARBA00004651"/>
    </source>
</evidence>
<feature type="non-terminal residue" evidence="9">
    <location>
        <position position="1"/>
    </location>
</feature>
<dbReference type="SUPFAM" id="SSF81345">
    <property type="entry name" value="ABC transporter involved in vitamin B12 uptake, BtuC"/>
    <property type="match status" value="1"/>
</dbReference>
<dbReference type="GO" id="GO:0033214">
    <property type="term" value="P:siderophore-iron import into cell"/>
    <property type="evidence" value="ECO:0007669"/>
    <property type="project" value="TreeGrafter"/>
</dbReference>
<dbReference type="GO" id="GO:0005886">
    <property type="term" value="C:plasma membrane"/>
    <property type="evidence" value="ECO:0007669"/>
    <property type="project" value="UniProtKB-SubCell"/>
</dbReference>